<protein>
    <submittedName>
        <fullName evidence="8">RNA polymerase-associated protein RTF1</fullName>
    </submittedName>
</protein>
<comment type="caution">
    <text evidence="8">The sequence shown here is derived from an EMBL/GenBank/DDBJ whole genome shotgun (WGS) entry which is preliminary data.</text>
</comment>
<dbReference type="EMBL" id="LPNM01000011">
    <property type="protein sequence ID" value="OEJ80899.1"/>
    <property type="molecule type" value="Genomic_DNA"/>
</dbReference>
<evidence type="ECO:0000256" key="2">
    <source>
        <dbReference type="ARBA" id="ARBA00023015"/>
    </source>
</evidence>
<name>A0A1E5R1X0_9ASCO</name>
<accession>A0A1E5R1X0</accession>
<dbReference type="PANTHER" id="PTHR13115:SF8">
    <property type="entry name" value="RNA POLYMERASE-ASSOCIATED PROTEIN RTF1 HOMOLOG"/>
    <property type="match status" value="1"/>
</dbReference>
<feature type="compositionally biased region" description="Acidic residues" evidence="6">
    <location>
        <begin position="1"/>
        <end position="22"/>
    </location>
</feature>
<dbReference type="GO" id="GO:1990269">
    <property type="term" value="F:RNA polymerase II C-terminal domain phosphoserine binding"/>
    <property type="evidence" value="ECO:0007669"/>
    <property type="project" value="TreeGrafter"/>
</dbReference>
<sequence length="588" mass="69181">MSDLDDDLLALADGDDFSDQEDQVSVSRKRDATELSDSDDDESVPTKKRNKYTEYDEDMEEDEEDDYVPGGSYGNDDEDREEEEEEEEESMESAPYPLEGLYKNEDDREEILSKNEIEREQIVFQRSEEMKTYRERKMLRERAKQIRRDQQRIQSSSNRKGQKSTRSTEAVSAKDIRSSKLNELKKQRAKKRNQVEYGSEDEDNEYGSDDYTPAKTVKSRKGRYDDEEDEEDDYYEEDDEDQYYPGSGDRRGNTTEVEWAEDEYEADRDASIEDFNKLKLGRQFVDKFCFYPEFNKIVQGCYGRVNVGVDKHTGAPTYRMVKIEKVFLQKPYNFGRFFTNQYFGVTQGKDRKVFQMKFFSDGEITPNEYERYMSCLSNQDIQKPSLYDIKDKLSELKAFIEEPMNDKLMDQIVRNRLQFNKKLSGTNAVLEKTVLREKLQYAKDTGNERDVAKYSSQLRSLEKRLNMYEKHHENDQTGAKKLGALTNKNKRINIDKMREASHRIVQHDMKTFDMKSDPFSRLKTRTKVYYQEVQEAENAKAKEEARQKLLQENKDAAAHKEKTLLLAKFRRLGGLEELVPTIDIKFNV</sequence>
<feature type="compositionally biased region" description="Basic and acidic residues" evidence="6">
    <location>
        <begin position="102"/>
        <end position="151"/>
    </location>
</feature>
<evidence type="ECO:0000313" key="8">
    <source>
        <dbReference type="EMBL" id="OEJ80899.1"/>
    </source>
</evidence>
<gene>
    <name evidence="8" type="ORF">AWRI3579_g4371</name>
</gene>
<dbReference type="InterPro" id="IPR004343">
    <property type="entry name" value="Plus-3_dom"/>
</dbReference>
<evidence type="ECO:0000256" key="3">
    <source>
        <dbReference type="ARBA" id="ARBA00023163"/>
    </source>
</evidence>
<evidence type="ECO:0000256" key="4">
    <source>
        <dbReference type="ARBA" id="ARBA00023242"/>
    </source>
</evidence>
<keyword evidence="4" id="KW-0539">Nucleus</keyword>
<dbReference type="STRING" id="56408.A0A1E5R1X0"/>
<dbReference type="InParanoid" id="A0A1E5R1X0"/>
<dbReference type="Pfam" id="PF03126">
    <property type="entry name" value="Plus-3"/>
    <property type="match status" value="1"/>
</dbReference>
<feature type="compositionally biased region" description="Acidic residues" evidence="6">
    <location>
        <begin position="34"/>
        <end position="43"/>
    </location>
</feature>
<feature type="coiled-coil region" evidence="5">
    <location>
        <begin position="533"/>
        <end position="562"/>
    </location>
</feature>
<feature type="compositionally biased region" description="Acidic residues" evidence="6">
    <location>
        <begin position="75"/>
        <end position="91"/>
    </location>
</feature>
<evidence type="ECO:0000256" key="6">
    <source>
        <dbReference type="SAM" id="MobiDB-lite"/>
    </source>
</evidence>
<dbReference type="PROSITE" id="PS51360">
    <property type="entry name" value="PLUS3"/>
    <property type="match status" value="1"/>
</dbReference>
<evidence type="ECO:0000313" key="9">
    <source>
        <dbReference type="Proteomes" id="UP000095728"/>
    </source>
</evidence>
<reference evidence="9" key="1">
    <citation type="journal article" date="2016" name="Genome Announc.">
        <title>Genome sequences of three species of Hanseniaspora isolated from spontaneous wine fermentations.</title>
        <authorList>
            <person name="Sternes P.R."/>
            <person name="Lee D."/>
            <person name="Kutyna D.R."/>
            <person name="Borneman A.R."/>
        </authorList>
    </citation>
    <scope>NUCLEOTIDE SEQUENCE [LARGE SCALE GENOMIC DNA]</scope>
    <source>
        <strain evidence="9">AWRI3579</strain>
    </source>
</reference>
<dbReference type="PANTHER" id="PTHR13115">
    <property type="entry name" value="RNA POLYMERASE-ASSOCIATED PROTEIN RTF1 HOMOLOG"/>
    <property type="match status" value="1"/>
</dbReference>
<dbReference type="InterPro" id="IPR036128">
    <property type="entry name" value="Plus3-like_sf"/>
</dbReference>
<dbReference type="AlphaFoldDB" id="A0A1E5R1X0"/>
<dbReference type="SMART" id="SM00719">
    <property type="entry name" value="Plus3"/>
    <property type="match status" value="1"/>
</dbReference>
<keyword evidence="5" id="KW-0175">Coiled coil</keyword>
<dbReference type="GO" id="GO:0016593">
    <property type="term" value="C:Cdc73/Paf1 complex"/>
    <property type="evidence" value="ECO:0007669"/>
    <property type="project" value="TreeGrafter"/>
</dbReference>
<proteinExistence type="predicted"/>
<keyword evidence="3" id="KW-0804">Transcription</keyword>
<dbReference type="Gene3D" id="3.90.70.200">
    <property type="entry name" value="Plus-3 domain"/>
    <property type="match status" value="1"/>
</dbReference>
<dbReference type="GO" id="GO:0003677">
    <property type="term" value="F:DNA binding"/>
    <property type="evidence" value="ECO:0007669"/>
    <property type="project" value="InterPro"/>
</dbReference>
<evidence type="ECO:0000256" key="1">
    <source>
        <dbReference type="ARBA" id="ARBA00004123"/>
    </source>
</evidence>
<dbReference type="OrthoDB" id="166375at2759"/>
<keyword evidence="9" id="KW-1185">Reference proteome</keyword>
<dbReference type="SUPFAM" id="SSF159042">
    <property type="entry name" value="Plus3-like"/>
    <property type="match status" value="1"/>
</dbReference>
<feature type="region of interest" description="Disordered" evidence="6">
    <location>
        <begin position="1"/>
        <end position="254"/>
    </location>
</feature>
<evidence type="ECO:0000256" key="5">
    <source>
        <dbReference type="SAM" id="Coils"/>
    </source>
</evidence>
<feature type="compositionally biased region" description="Acidic residues" evidence="6">
    <location>
        <begin position="198"/>
        <end position="208"/>
    </location>
</feature>
<dbReference type="Proteomes" id="UP000095728">
    <property type="component" value="Unassembled WGS sequence"/>
</dbReference>
<feature type="compositionally biased region" description="Basic and acidic residues" evidence="6">
    <location>
        <begin position="172"/>
        <end position="186"/>
    </location>
</feature>
<feature type="compositionally biased region" description="Acidic residues" evidence="6">
    <location>
        <begin position="225"/>
        <end position="242"/>
    </location>
</feature>
<dbReference type="FunCoup" id="A0A1E5R1X0">
    <property type="interactions" value="360"/>
</dbReference>
<keyword evidence="2" id="KW-0805">Transcription regulation</keyword>
<feature type="domain" description="Plus3" evidence="7">
    <location>
        <begin position="269"/>
        <end position="401"/>
    </location>
</feature>
<feature type="compositionally biased region" description="Acidic residues" evidence="6">
    <location>
        <begin position="55"/>
        <end position="67"/>
    </location>
</feature>
<evidence type="ECO:0000259" key="7">
    <source>
        <dbReference type="PROSITE" id="PS51360"/>
    </source>
</evidence>
<comment type="subcellular location">
    <subcellularLocation>
        <location evidence="1">Nucleus</location>
    </subcellularLocation>
</comment>
<organism evidence="8 9">
    <name type="scientific">Hanseniaspora osmophila</name>
    <dbReference type="NCBI Taxonomy" id="56408"/>
    <lineage>
        <taxon>Eukaryota</taxon>
        <taxon>Fungi</taxon>
        <taxon>Dikarya</taxon>
        <taxon>Ascomycota</taxon>
        <taxon>Saccharomycotina</taxon>
        <taxon>Saccharomycetes</taxon>
        <taxon>Saccharomycodales</taxon>
        <taxon>Saccharomycodaceae</taxon>
        <taxon>Hanseniaspora</taxon>
    </lineage>
</organism>